<protein>
    <submittedName>
        <fullName evidence="5">Dihydrodipicolinate synthase family protein</fullName>
    </submittedName>
</protein>
<keyword evidence="6" id="KW-1185">Reference proteome</keyword>
<dbReference type="Gene3D" id="3.20.20.70">
    <property type="entry name" value="Aldolase class I"/>
    <property type="match status" value="1"/>
</dbReference>
<evidence type="ECO:0000313" key="5">
    <source>
        <dbReference type="EMBL" id="TPW32453.1"/>
    </source>
</evidence>
<organism evidence="5 6">
    <name type="scientific">Martelella alba</name>
    <dbReference type="NCBI Taxonomy" id="2590451"/>
    <lineage>
        <taxon>Bacteria</taxon>
        <taxon>Pseudomonadati</taxon>
        <taxon>Pseudomonadota</taxon>
        <taxon>Alphaproteobacteria</taxon>
        <taxon>Hyphomicrobiales</taxon>
        <taxon>Aurantimonadaceae</taxon>
        <taxon>Martelella</taxon>
    </lineage>
</organism>
<gene>
    <name evidence="5" type="ORF">FJU08_05525</name>
</gene>
<feature type="active site" description="Schiff-base intermediate with substrate" evidence="3">
    <location>
        <position position="172"/>
    </location>
</feature>
<keyword evidence="1 2" id="KW-0456">Lyase</keyword>
<comment type="similarity">
    <text evidence="2">Belongs to the DapA family.</text>
</comment>
<feature type="binding site" evidence="4">
    <location>
        <position position="213"/>
    </location>
    <ligand>
        <name>pyruvate</name>
        <dbReference type="ChEBI" id="CHEBI:15361"/>
    </ligand>
</feature>
<name>A0A506UDD4_9HYPH</name>
<dbReference type="PANTHER" id="PTHR12128:SF67">
    <property type="entry name" value="BLR3884 PROTEIN"/>
    <property type="match status" value="1"/>
</dbReference>
<dbReference type="EMBL" id="VHLG01000002">
    <property type="protein sequence ID" value="TPW32453.1"/>
    <property type="molecule type" value="Genomic_DNA"/>
</dbReference>
<evidence type="ECO:0000313" key="6">
    <source>
        <dbReference type="Proteomes" id="UP000318801"/>
    </source>
</evidence>
<dbReference type="AlphaFoldDB" id="A0A506UDD4"/>
<evidence type="ECO:0000256" key="1">
    <source>
        <dbReference type="ARBA" id="ARBA00023239"/>
    </source>
</evidence>
<dbReference type="GO" id="GO:0008840">
    <property type="term" value="F:4-hydroxy-tetrahydrodipicolinate synthase activity"/>
    <property type="evidence" value="ECO:0007669"/>
    <property type="project" value="TreeGrafter"/>
</dbReference>
<sequence>MLAGTDLKGVIGASVTPVDQDLRIDVEKLKSHMDFMLGEGCAFVSEFGTTGEGASFSSAEKIAALEDLADMGADLKRHIPGVIASSLDEAAKLFAAIARLNARAALVIPPFYYAPSSHAAVADFYEAMIERAGAPEIDLVLYNFPHFSGVSFDVPLVEVMLKRLGSRIVGIKDSTGDLAGGLALIKAFPQLSIFTGDDRILPEMVAAGGAGMIGGMTNPYPADCVQLYGGPVTPELRARAKARIEAVDGNGGLVVLKALVATMRQDASFARPMPPLAGASETVMTKVDAAIDAVA</sequence>
<comment type="caution">
    <text evidence="5">The sequence shown here is derived from an EMBL/GenBank/DDBJ whole genome shotgun (WGS) entry which is preliminary data.</text>
</comment>
<reference evidence="5 6" key="1">
    <citation type="submission" date="2019-06" db="EMBL/GenBank/DDBJ databases">
        <authorList>
            <person name="Li M."/>
        </authorList>
    </citation>
    <scope>NUCLEOTIDE SEQUENCE [LARGE SCALE GENOMIC DNA]</scope>
    <source>
        <strain evidence="5 6">BGMRC2036</strain>
    </source>
</reference>
<dbReference type="SUPFAM" id="SSF51569">
    <property type="entry name" value="Aldolase"/>
    <property type="match status" value="1"/>
</dbReference>
<feature type="active site" description="Proton donor/acceptor" evidence="3">
    <location>
        <position position="142"/>
    </location>
</feature>
<feature type="binding site" evidence="4">
    <location>
        <position position="50"/>
    </location>
    <ligand>
        <name>pyruvate</name>
        <dbReference type="ChEBI" id="CHEBI:15361"/>
    </ligand>
</feature>
<accession>A0A506UDD4</accession>
<dbReference type="SMART" id="SM01130">
    <property type="entry name" value="DHDPS"/>
    <property type="match status" value="1"/>
</dbReference>
<evidence type="ECO:0000256" key="2">
    <source>
        <dbReference type="PIRNR" id="PIRNR001365"/>
    </source>
</evidence>
<dbReference type="PANTHER" id="PTHR12128">
    <property type="entry name" value="DIHYDRODIPICOLINATE SYNTHASE"/>
    <property type="match status" value="1"/>
</dbReference>
<dbReference type="InterPro" id="IPR013785">
    <property type="entry name" value="Aldolase_TIM"/>
</dbReference>
<evidence type="ECO:0000256" key="3">
    <source>
        <dbReference type="PIRSR" id="PIRSR001365-1"/>
    </source>
</evidence>
<dbReference type="PIRSF" id="PIRSF001365">
    <property type="entry name" value="DHDPS"/>
    <property type="match status" value="1"/>
</dbReference>
<dbReference type="CDD" id="cd00408">
    <property type="entry name" value="DHDPS-like"/>
    <property type="match status" value="1"/>
</dbReference>
<dbReference type="Pfam" id="PF00701">
    <property type="entry name" value="DHDPS"/>
    <property type="match status" value="1"/>
</dbReference>
<dbReference type="InterPro" id="IPR002220">
    <property type="entry name" value="DapA-like"/>
</dbReference>
<evidence type="ECO:0000256" key="4">
    <source>
        <dbReference type="PIRSR" id="PIRSR001365-2"/>
    </source>
</evidence>
<dbReference type="OrthoDB" id="7157803at2"/>
<dbReference type="Proteomes" id="UP000318801">
    <property type="component" value="Unassembled WGS sequence"/>
</dbReference>
<proteinExistence type="inferred from homology"/>
<dbReference type="RefSeq" id="WP_141147963.1">
    <property type="nucleotide sequence ID" value="NZ_VHLG01000002.1"/>
</dbReference>